<name>A0A1I8MHK3_MUSDO</name>
<feature type="compositionally biased region" description="Polar residues" evidence="5">
    <location>
        <begin position="666"/>
        <end position="675"/>
    </location>
</feature>
<dbReference type="SMART" id="SM00501">
    <property type="entry name" value="BRIGHT"/>
    <property type="match status" value="1"/>
</dbReference>
<feature type="region of interest" description="Disordered" evidence="5">
    <location>
        <begin position="1611"/>
        <end position="1718"/>
    </location>
</feature>
<gene>
    <name evidence="8" type="primary">101887407</name>
</gene>
<evidence type="ECO:0000256" key="2">
    <source>
        <dbReference type="ARBA" id="ARBA00023015"/>
    </source>
</evidence>
<feature type="region of interest" description="Disordered" evidence="5">
    <location>
        <begin position="23"/>
        <end position="83"/>
    </location>
</feature>
<dbReference type="VEuPathDB" id="VectorBase:MDOMA2_018591"/>
<keyword evidence="4" id="KW-0539">Nucleus</keyword>
<evidence type="ECO:0000256" key="5">
    <source>
        <dbReference type="SAM" id="MobiDB-lite"/>
    </source>
</evidence>
<dbReference type="KEGG" id="mde:101887407"/>
<dbReference type="EnsemblMetazoa" id="MDOA004973-RB">
    <property type="protein sequence ID" value="MDOA004973-PB"/>
    <property type="gene ID" value="MDOA004973"/>
</dbReference>
<feature type="compositionally biased region" description="Basic and acidic residues" evidence="5">
    <location>
        <begin position="1622"/>
        <end position="1633"/>
    </location>
</feature>
<feature type="compositionally biased region" description="Low complexity" evidence="5">
    <location>
        <begin position="807"/>
        <end position="821"/>
    </location>
</feature>
<dbReference type="PROSITE" id="PS51011">
    <property type="entry name" value="ARID"/>
    <property type="match status" value="1"/>
</dbReference>
<feature type="domain" description="ARID" evidence="6">
    <location>
        <begin position="78"/>
        <end position="170"/>
    </location>
</feature>
<dbReference type="Gene3D" id="1.25.10.10">
    <property type="entry name" value="Leucine-rich Repeat Variant"/>
    <property type="match status" value="1"/>
</dbReference>
<accession>A0A1I8MHK3</accession>
<reference evidence="8" key="1">
    <citation type="submission" date="2020-05" db="UniProtKB">
        <authorList>
            <consortium name="EnsemblMetazoa"/>
        </authorList>
    </citation>
    <scope>IDENTIFICATION</scope>
    <source>
        <strain evidence="8">Aabys</strain>
    </source>
</reference>
<feature type="region of interest" description="Disordered" evidence="5">
    <location>
        <begin position="1845"/>
        <end position="1867"/>
    </location>
</feature>
<dbReference type="GO" id="GO:0006325">
    <property type="term" value="P:chromatin organization"/>
    <property type="evidence" value="ECO:0007669"/>
    <property type="project" value="UniProtKB-KW"/>
</dbReference>
<evidence type="ECO:0000313" key="8">
    <source>
        <dbReference type="EnsemblMetazoa" id="MDOA004973-PB"/>
    </source>
</evidence>
<dbReference type="InterPro" id="IPR011989">
    <property type="entry name" value="ARM-like"/>
</dbReference>
<dbReference type="Pfam" id="PF02257">
    <property type="entry name" value="RFX_DNA_binding"/>
    <property type="match status" value="1"/>
</dbReference>
<feature type="compositionally biased region" description="Basic and acidic residues" evidence="5">
    <location>
        <begin position="872"/>
        <end position="882"/>
    </location>
</feature>
<dbReference type="SUPFAM" id="SSF46774">
    <property type="entry name" value="ARID-like"/>
    <property type="match status" value="1"/>
</dbReference>
<dbReference type="VEuPathDB" id="VectorBase:MDOMA2_012927"/>
<dbReference type="InterPro" id="IPR001606">
    <property type="entry name" value="ARID_dom"/>
</dbReference>
<keyword evidence="3" id="KW-0804">Transcription</keyword>
<dbReference type="PROSITE" id="PS51526">
    <property type="entry name" value="RFX_DBD"/>
    <property type="match status" value="1"/>
</dbReference>
<dbReference type="PANTHER" id="PTHR22970:SF14">
    <property type="entry name" value="AT-RICH INTERACTIVE DOMAIN-CONTAINING PROTEIN 2"/>
    <property type="match status" value="1"/>
</dbReference>
<evidence type="ECO:0008006" key="9">
    <source>
        <dbReference type="Google" id="ProtNLM"/>
    </source>
</evidence>
<dbReference type="SUPFAM" id="SSF48371">
    <property type="entry name" value="ARM repeat"/>
    <property type="match status" value="1"/>
</dbReference>
<dbReference type="GO" id="GO:0003677">
    <property type="term" value="F:DNA binding"/>
    <property type="evidence" value="ECO:0007669"/>
    <property type="project" value="InterPro"/>
</dbReference>
<keyword evidence="2" id="KW-0805">Transcription regulation</keyword>
<feature type="domain" description="RFX-type winged-helix" evidence="7">
    <location>
        <begin position="684"/>
        <end position="766"/>
    </location>
</feature>
<dbReference type="STRING" id="7370.A0A1I8MHK3"/>
<feature type="compositionally biased region" description="Low complexity" evidence="5">
    <location>
        <begin position="1611"/>
        <end position="1621"/>
    </location>
</feature>
<evidence type="ECO:0000259" key="7">
    <source>
        <dbReference type="PROSITE" id="PS51526"/>
    </source>
</evidence>
<keyword evidence="1" id="KW-0156">Chromatin regulator</keyword>
<feature type="region of interest" description="Disordered" evidence="5">
    <location>
        <begin position="872"/>
        <end position="918"/>
    </location>
</feature>
<proteinExistence type="predicted"/>
<feature type="compositionally biased region" description="Low complexity" evidence="5">
    <location>
        <begin position="23"/>
        <end position="46"/>
    </location>
</feature>
<feature type="compositionally biased region" description="Basic and acidic residues" evidence="5">
    <location>
        <begin position="54"/>
        <end position="65"/>
    </location>
</feature>
<dbReference type="InterPro" id="IPR036431">
    <property type="entry name" value="ARID_dom_sf"/>
</dbReference>
<organism evidence="8">
    <name type="scientific">Musca domestica</name>
    <name type="common">House fly</name>
    <dbReference type="NCBI Taxonomy" id="7370"/>
    <lineage>
        <taxon>Eukaryota</taxon>
        <taxon>Metazoa</taxon>
        <taxon>Ecdysozoa</taxon>
        <taxon>Arthropoda</taxon>
        <taxon>Hexapoda</taxon>
        <taxon>Insecta</taxon>
        <taxon>Pterygota</taxon>
        <taxon>Neoptera</taxon>
        <taxon>Endopterygota</taxon>
        <taxon>Diptera</taxon>
        <taxon>Brachycera</taxon>
        <taxon>Muscomorpha</taxon>
        <taxon>Muscoidea</taxon>
        <taxon>Muscidae</taxon>
        <taxon>Musca</taxon>
    </lineage>
</organism>
<dbReference type="SMART" id="SM01014">
    <property type="entry name" value="ARID"/>
    <property type="match status" value="1"/>
</dbReference>
<dbReference type="Gene3D" id="1.10.150.60">
    <property type="entry name" value="ARID DNA-binding domain"/>
    <property type="match status" value="1"/>
</dbReference>
<dbReference type="PANTHER" id="PTHR22970">
    <property type="entry name" value="AT-RICH INTERACTIVE DOMAIN-CONTAINING PROTEIN 2"/>
    <property type="match status" value="1"/>
</dbReference>
<dbReference type="VEuPathDB" id="VectorBase:MDOA004973"/>
<dbReference type="InterPro" id="IPR016024">
    <property type="entry name" value="ARM-type_fold"/>
</dbReference>
<feature type="region of interest" description="Disordered" evidence="5">
    <location>
        <begin position="655"/>
        <end position="675"/>
    </location>
</feature>
<dbReference type="InterPro" id="IPR003150">
    <property type="entry name" value="DNA-bd_RFX"/>
</dbReference>
<dbReference type="RefSeq" id="XP_011293515.2">
    <property type="nucleotide sequence ID" value="XM_011295213.3"/>
</dbReference>
<dbReference type="Gene3D" id="1.10.10.10">
    <property type="entry name" value="Winged helix-like DNA-binding domain superfamily/Winged helix DNA-binding domain"/>
    <property type="match status" value="1"/>
</dbReference>
<dbReference type="CDD" id="cd16100">
    <property type="entry name" value="ARID"/>
    <property type="match status" value="1"/>
</dbReference>
<feature type="region of interest" description="Disordered" evidence="5">
    <location>
        <begin position="807"/>
        <end position="828"/>
    </location>
</feature>
<sequence length="1949" mass="212089">MLITEISKANTLSQSENTIVTGANTTNNATATTTSFTSSSSDAPKTGTPLRSRNRGDKQSEDKPENASASTGKGKNPPKPPEEFYRDLQLFHEKRGTIIRNIPRITGREVDLHRLYCEVTERGGFLKVNSRDQWDEVLKELGWSEKIVNGSAGLKFIYRRYLEKYERVNYFGEDPEKIDAMEAAEMAEFMGGRGGSKGSSRYPSSVYGGTGANPANNVAMTYNYKQHHVNMDRRRQFKLSTDLHKSSPYEKLMLSLLSPLPNEQDFAINACTLMANESKHTLKVNEYPKLIDALLAHTGVYCDYTMRKLFQHVYNGVRQHSLYGFWYDLLHEQPQILDLYTDEQSLRDSGVIDDWDDGKQDVDEDGLWHDCKELYFLNLRRGLGTYDYVGQRVLQVVSILRNLSFFPENLNVLVKNKTLIRFLVMSSNIRWSNVHIQALEITGNIAMELDLADPTIDDLSRCLMATICDGIDGSDRGVIINCLEILYKLCQREANEDYVLKCLNAKFYNTISLFLSLNDIMLLIFTLEAIYALTCLGPKSCNSMMQVRGIVDQLISLISVEAQSYGTDGCILMRVVETVPGNMLPMVAQNIANLQNAVVIQKSNSSHQVMHKPQIMSNQQPVMMADASINPDVIPPFHHSPGVVVAPVEKQHFQQQQPSHAQTTAIPPSQMSPQSFTHEDEQYALAWLGATFERTPSSECHIDQQELYRMYLSHCQKAGKHSVVNHMQFPKLVRLLFTTAVGPAMVRKMDGTDLPGLHYVSIRLRAQPLPLQQKTNFIVSGPNSPANKQIDNASQARKIKKKIKIETASTSTTTSADAATAPPGVENVKTTVPTTVSVASTTGSEVGETATTSEATNTQSVDIKCDEKMNIEESEPATKSEEMSAVAATTNTSQSQSVEPSVVFSEVQQTPQTQSQSLASQTSLIKSLLANKVNQRQQKQKDSVATNNCAATSNVSTTTTNVITTNSSPLPQPTAPAITAQPIKVPSTAITALVNNPLMQNTPVKVGQTTIKPLNPQLAMEKKHISESTPPPLAPLSGANVAKDASGRPILLANQMLVDILDKKMVDPPVPGGLIQKRKVEEQMQPNKRLAGDALTSNASISKEETQVTPSKNAANLYAEMAASILEDEDLEELAATRTTTTNVNKEPTPSLTQPSLLVQQTTSSAGTLPRQLVFQTNQPPQLKINQGAGPVQGPMHQLPNAMATIKTDQGLQTVPVIVHQKPLVDNSQPQQIIQQVIQPTPNQAPTQYVLATNQQGQTYLVAQQAPQPPPQPQPTQTVLVTQTPQQQSTGAKTIIILQQNTLPGQGSQQQIITTTTQGQQQKMIMTTPQGQQVLVTQRPQTPQQIFINPQTGTATHIQPRQIIQTATPPTVAPTISTQQPQQGSNQIQAGQMSPSLLNQLNQIPATIKLHQPVPQQATTMVSQPPGTMGRMNTTINKGVSIVQQATTPPTPVAIPQLQQHQSIIQQHIISGPSEKRHVILGAGRAIEIKETVITQTQPPPQQCQLNPQTIITTQHPQMVNSQQQQQTQQTMESAAPPSLIASQTPSLIASNQNAIKKSTILPATTPTPTLIKPSLPTVKLPPNIGSGGPPPLAAVTSSIATTASTPVTVVNPTTTPIPTTLEKDNNKKDDIGTKPALPLLPPSITSTSTVPTTGSLITPSSSTSTPVAGQTTNTTMSSNSTNNTSATVSSTATSSSSGTTMPTVPATGPTPQSTSLTQPTAAVPQTVVPQLTAADAQWLFICDWRNCPRKKFKSLSDLQHHVCTKHAPDHLDPSAEIFCQWGIGPGLCDGIPRKRFSLMTHLIDRHLTVESLGAAVQRRIATGAHNIAPSKPPVTIVRNIELSQRTNTSSPSSSSSSSQAAATGSSALQAIKRHTADFMNSKELMDENEGPVTKSIRLTAALILRNLVIYTSTAKRSIRRYEPHLANIALSNVESSGTISHILYELNN</sequence>
<dbReference type="OrthoDB" id="338531at2759"/>
<evidence type="ECO:0000256" key="1">
    <source>
        <dbReference type="ARBA" id="ARBA00022853"/>
    </source>
</evidence>
<dbReference type="GO" id="GO:0006355">
    <property type="term" value="P:regulation of DNA-templated transcription"/>
    <property type="evidence" value="ECO:0007669"/>
    <property type="project" value="InterPro"/>
</dbReference>
<protein>
    <recommendedName>
        <fullName evidence="9">ARID domain-containing protein</fullName>
    </recommendedName>
</protein>
<dbReference type="InterPro" id="IPR052406">
    <property type="entry name" value="Chromatin_Remodeling_Comp"/>
</dbReference>
<evidence type="ECO:0000256" key="4">
    <source>
        <dbReference type="ARBA" id="ARBA00023242"/>
    </source>
</evidence>
<feature type="compositionally biased region" description="Low complexity" evidence="5">
    <location>
        <begin position="655"/>
        <end position="665"/>
    </location>
</feature>
<evidence type="ECO:0000259" key="6">
    <source>
        <dbReference type="PROSITE" id="PS51011"/>
    </source>
</evidence>
<feature type="compositionally biased region" description="Low complexity" evidence="5">
    <location>
        <begin position="908"/>
        <end position="918"/>
    </location>
</feature>
<feature type="compositionally biased region" description="Low complexity" evidence="5">
    <location>
        <begin position="1643"/>
        <end position="1718"/>
    </location>
</feature>
<evidence type="ECO:0000256" key="3">
    <source>
        <dbReference type="ARBA" id="ARBA00023163"/>
    </source>
</evidence>
<dbReference type="Pfam" id="PF01388">
    <property type="entry name" value="ARID"/>
    <property type="match status" value="1"/>
</dbReference>
<feature type="compositionally biased region" description="Polar residues" evidence="5">
    <location>
        <begin position="887"/>
        <end position="899"/>
    </location>
</feature>
<dbReference type="InterPro" id="IPR036388">
    <property type="entry name" value="WH-like_DNA-bd_sf"/>
</dbReference>